<reference evidence="2" key="1">
    <citation type="journal article" date="2020" name="Stud. Mycol.">
        <title>101 Dothideomycetes genomes: a test case for predicting lifestyles and emergence of pathogens.</title>
        <authorList>
            <person name="Haridas S."/>
            <person name="Albert R."/>
            <person name="Binder M."/>
            <person name="Bloem J."/>
            <person name="Labutti K."/>
            <person name="Salamov A."/>
            <person name="Andreopoulos B."/>
            <person name="Baker S."/>
            <person name="Barry K."/>
            <person name="Bills G."/>
            <person name="Bluhm B."/>
            <person name="Cannon C."/>
            <person name="Castanera R."/>
            <person name="Culley D."/>
            <person name="Daum C."/>
            <person name="Ezra D."/>
            <person name="Gonzalez J."/>
            <person name="Henrissat B."/>
            <person name="Kuo A."/>
            <person name="Liang C."/>
            <person name="Lipzen A."/>
            <person name="Lutzoni F."/>
            <person name="Magnuson J."/>
            <person name="Mondo S."/>
            <person name="Nolan M."/>
            <person name="Ohm R."/>
            <person name="Pangilinan J."/>
            <person name="Park H.-J."/>
            <person name="Ramirez L."/>
            <person name="Alfaro M."/>
            <person name="Sun H."/>
            <person name="Tritt A."/>
            <person name="Yoshinaga Y."/>
            <person name="Zwiers L.-H."/>
            <person name="Turgeon B."/>
            <person name="Goodwin S."/>
            <person name="Spatafora J."/>
            <person name="Crous P."/>
            <person name="Grigoriev I."/>
        </authorList>
    </citation>
    <scope>NUCLEOTIDE SEQUENCE</scope>
    <source>
        <strain evidence="2">CBS 207.26</strain>
    </source>
</reference>
<evidence type="ECO:0000259" key="1">
    <source>
        <dbReference type="Pfam" id="PF24864"/>
    </source>
</evidence>
<dbReference type="Proteomes" id="UP000800200">
    <property type="component" value="Unassembled WGS sequence"/>
</dbReference>
<dbReference type="InterPro" id="IPR056632">
    <property type="entry name" value="DUF7730"/>
</dbReference>
<dbReference type="AlphaFoldDB" id="A0A6A6DMV5"/>
<feature type="domain" description="DUF7730" evidence="1">
    <location>
        <begin position="3"/>
        <end position="54"/>
    </location>
</feature>
<protein>
    <recommendedName>
        <fullName evidence="1">DUF7730 domain-containing protein</fullName>
    </recommendedName>
</protein>
<evidence type="ECO:0000313" key="3">
    <source>
        <dbReference type="Proteomes" id="UP000800200"/>
    </source>
</evidence>
<dbReference type="Pfam" id="PF24864">
    <property type="entry name" value="DUF7730"/>
    <property type="match status" value="1"/>
</dbReference>
<proteinExistence type="predicted"/>
<organism evidence="2 3">
    <name type="scientific">Zopfia rhizophila CBS 207.26</name>
    <dbReference type="NCBI Taxonomy" id="1314779"/>
    <lineage>
        <taxon>Eukaryota</taxon>
        <taxon>Fungi</taxon>
        <taxon>Dikarya</taxon>
        <taxon>Ascomycota</taxon>
        <taxon>Pezizomycotina</taxon>
        <taxon>Dothideomycetes</taxon>
        <taxon>Dothideomycetes incertae sedis</taxon>
        <taxon>Zopfiaceae</taxon>
        <taxon>Zopfia</taxon>
    </lineage>
</organism>
<sequence length="68" mass="8045">MCSQSQSPVFRLPVELRLVVYELVMGNEDVHIVSMHWRMGSFRCEDKRSRDEIGRVFAGTEPLMEFRR</sequence>
<dbReference type="OrthoDB" id="5413827at2759"/>
<gene>
    <name evidence="2" type="ORF">K469DRAFT_271066</name>
</gene>
<name>A0A6A6DMV5_9PEZI</name>
<accession>A0A6A6DMV5</accession>
<keyword evidence="3" id="KW-1185">Reference proteome</keyword>
<dbReference type="EMBL" id="ML994656">
    <property type="protein sequence ID" value="KAF2180821.1"/>
    <property type="molecule type" value="Genomic_DNA"/>
</dbReference>
<evidence type="ECO:0000313" key="2">
    <source>
        <dbReference type="EMBL" id="KAF2180821.1"/>
    </source>
</evidence>